<accession>A0AAQ4EB18</accession>
<dbReference type="Pfam" id="PF00047">
    <property type="entry name" value="ig"/>
    <property type="match status" value="1"/>
</dbReference>
<dbReference type="Gene3D" id="2.60.40.10">
    <property type="entry name" value="Immunoglobulins"/>
    <property type="match status" value="1"/>
</dbReference>
<dbReference type="InterPro" id="IPR036179">
    <property type="entry name" value="Ig-like_dom_sf"/>
</dbReference>
<sequence length="166" mass="18621">MFLQDLRAGVHVVCYVEKQTMKQGALQSDGEAERIFVRVGANVTLRCPDLPPGGGAQPPRHLTWWKEDRRLIEATRERVTVAPEAGPRVALVPGSSALIFRSVVAEDSGEYQCVVNNRQGRRGIVRLYVQGLRPHQEVLQDQFQTMKSSRTRFEPERPPGLGPNHN</sequence>
<dbReference type="InterPro" id="IPR013783">
    <property type="entry name" value="Ig-like_fold"/>
</dbReference>
<gene>
    <name evidence="3" type="ORF">V5799_024799</name>
</gene>
<dbReference type="SMART" id="SM00409">
    <property type="entry name" value="IG"/>
    <property type="match status" value="1"/>
</dbReference>
<keyword evidence="4" id="KW-1185">Reference proteome</keyword>
<evidence type="ECO:0000313" key="4">
    <source>
        <dbReference type="Proteomes" id="UP001321473"/>
    </source>
</evidence>
<dbReference type="InterPro" id="IPR003599">
    <property type="entry name" value="Ig_sub"/>
</dbReference>
<feature type="domain" description="Ig-like" evidence="2">
    <location>
        <begin position="40"/>
        <end position="117"/>
    </location>
</feature>
<evidence type="ECO:0000313" key="3">
    <source>
        <dbReference type="EMBL" id="KAK8771961.1"/>
    </source>
</evidence>
<dbReference type="AlphaFoldDB" id="A0AAQ4EB18"/>
<proteinExistence type="predicted"/>
<protein>
    <recommendedName>
        <fullName evidence="2">Ig-like domain-containing protein</fullName>
    </recommendedName>
</protein>
<comment type="caution">
    <text evidence="3">The sequence shown here is derived from an EMBL/GenBank/DDBJ whole genome shotgun (WGS) entry which is preliminary data.</text>
</comment>
<name>A0AAQ4EB18_AMBAM</name>
<evidence type="ECO:0000256" key="1">
    <source>
        <dbReference type="SAM" id="MobiDB-lite"/>
    </source>
</evidence>
<dbReference type="InterPro" id="IPR013151">
    <property type="entry name" value="Immunoglobulin_dom"/>
</dbReference>
<dbReference type="SMART" id="SM00408">
    <property type="entry name" value="IGc2"/>
    <property type="match status" value="1"/>
</dbReference>
<organism evidence="3 4">
    <name type="scientific">Amblyomma americanum</name>
    <name type="common">Lone star tick</name>
    <dbReference type="NCBI Taxonomy" id="6943"/>
    <lineage>
        <taxon>Eukaryota</taxon>
        <taxon>Metazoa</taxon>
        <taxon>Ecdysozoa</taxon>
        <taxon>Arthropoda</taxon>
        <taxon>Chelicerata</taxon>
        <taxon>Arachnida</taxon>
        <taxon>Acari</taxon>
        <taxon>Parasitiformes</taxon>
        <taxon>Ixodida</taxon>
        <taxon>Ixodoidea</taxon>
        <taxon>Ixodidae</taxon>
        <taxon>Amblyomminae</taxon>
        <taxon>Amblyomma</taxon>
    </lineage>
</organism>
<dbReference type="InterPro" id="IPR003598">
    <property type="entry name" value="Ig_sub2"/>
</dbReference>
<dbReference type="EMBL" id="JARKHS020019048">
    <property type="protein sequence ID" value="KAK8771961.1"/>
    <property type="molecule type" value="Genomic_DNA"/>
</dbReference>
<feature type="region of interest" description="Disordered" evidence="1">
    <location>
        <begin position="144"/>
        <end position="166"/>
    </location>
</feature>
<evidence type="ECO:0000259" key="2">
    <source>
        <dbReference type="PROSITE" id="PS50835"/>
    </source>
</evidence>
<dbReference type="Proteomes" id="UP001321473">
    <property type="component" value="Unassembled WGS sequence"/>
</dbReference>
<dbReference type="CDD" id="cd00096">
    <property type="entry name" value="Ig"/>
    <property type="match status" value="1"/>
</dbReference>
<reference evidence="3 4" key="1">
    <citation type="journal article" date="2023" name="Arcadia Sci">
        <title>De novo assembly of a long-read Amblyomma americanum tick genome.</title>
        <authorList>
            <person name="Chou S."/>
            <person name="Poskanzer K.E."/>
            <person name="Rollins M."/>
            <person name="Thuy-Boun P.S."/>
        </authorList>
    </citation>
    <scope>NUCLEOTIDE SEQUENCE [LARGE SCALE GENOMIC DNA]</scope>
    <source>
        <strain evidence="3">F_SG_1</strain>
        <tissue evidence="3">Salivary glands</tissue>
    </source>
</reference>
<dbReference type="PROSITE" id="PS50835">
    <property type="entry name" value="IG_LIKE"/>
    <property type="match status" value="1"/>
</dbReference>
<dbReference type="InterPro" id="IPR007110">
    <property type="entry name" value="Ig-like_dom"/>
</dbReference>
<dbReference type="SUPFAM" id="SSF48726">
    <property type="entry name" value="Immunoglobulin"/>
    <property type="match status" value="1"/>
</dbReference>